<feature type="domain" description="Ig-like" evidence="9">
    <location>
        <begin position="128"/>
        <end position="225"/>
    </location>
</feature>
<name>A0A3Q2VFB9_HAPBU</name>
<evidence type="ECO:0000259" key="9">
    <source>
        <dbReference type="PROSITE" id="PS50835"/>
    </source>
</evidence>
<dbReference type="PANTHER" id="PTHR19433:SF111">
    <property type="entry name" value="T CELL RECEPTOR ALPHA VARIABLE 4"/>
    <property type="match status" value="1"/>
</dbReference>
<evidence type="ECO:0000256" key="2">
    <source>
        <dbReference type="ARBA" id="ARBA00022475"/>
    </source>
</evidence>
<evidence type="ECO:0000256" key="6">
    <source>
        <dbReference type="ARBA" id="ARBA00023157"/>
    </source>
</evidence>
<dbReference type="GO" id="GO:0009617">
    <property type="term" value="P:response to bacterium"/>
    <property type="evidence" value="ECO:0007669"/>
    <property type="project" value="TreeGrafter"/>
</dbReference>
<comment type="subcellular location">
    <subcellularLocation>
        <location evidence="1">Cell membrane</location>
    </subcellularLocation>
</comment>
<dbReference type="SMART" id="SM00406">
    <property type="entry name" value="IGv"/>
    <property type="match status" value="2"/>
</dbReference>
<keyword evidence="6" id="KW-1015">Disulfide bond</keyword>
<dbReference type="PANTHER" id="PTHR19433">
    <property type="entry name" value="T-CELL RECEPTOR ALPHA CHAIN V REGION-RELATED"/>
    <property type="match status" value="1"/>
</dbReference>
<dbReference type="InterPro" id="IPR052051">
    <property type="entry name" value="TCR_complex_component"/>
</dbReference>
<dbReference type="OMA" id="SENSMVY"/>
<dbReference type="InterPro" id="IPR036179">
    <property type="entry name" value="Ig-like_dom_sf"/>
</dbReference>
<keyword evidence="11" id="KW-1185">Reference proteome</keyword>
<dbReference type="GeneTree" id="ENSGT00950000182968"/>
<dbReference type="InterPro" id="IPR013106">
    <property type="entry name" value="Ig_V-set"/>
</dbReference>
<evidence type="ECO:0000256" key="5">
    <source>
        <dbReference type="ARBA" id="ARBA00023136"/>
    </source>
</evidence>
<dbReference type="InterPro" id="IPR003599">
    <property type="entry name" value="Ig_sub"/>
</dbReference>
<feature type="chain" id="PRO_5018724352" description="Ig-like domain-containing protein" evidence="8">
    <location>
        <begin position="17"/>
        <end position="316"/>
    </location>
</feature>
<organism evidence="10 11">
    <name type="scientific">Haplochromis burtoni</name>
    <name type="common">Burton's mouthbrooder</name>
    <name type="synonym">Chromis burtoni</name>
    <dbReference type="NCBI Taxonomy" id="8153"/>
    <lineage>
        <taxon>Eukaryota</taxon>
        <taxon>Metazoa</taxon>
        <taxon>Chordata</taxon>
        <taxon>Craniata</taxon>
        <taxon>Vertebrata</taxon>
        <taxon>Euteleostomi</taxon>
        <taxon>Actinopterygii</taxon>
        <taxon>Neopterygii</taxon>
        <taxon>Teleostei</taxon>
        <taxon>Neoteleostei</taxon>
        <taxon>Acanthomorphata</taxon>
        <taxon>Ovalentaria</taxon>
        <taxon>Cichlomorphae</taxon>
        <taxon>Cichliformes</taxon>
        <taxon>Cichlidae</taxon>
        <taxon>African cichlids</taxon>
        <taxon>Pseudocrenilabrinae</taxon>
        <taxon>Haplochromini</taxon>
        <taxon>Haplochromis</taxon>
    </lineage>
</organism>
<dbReference type="Proteomes" id="UP000264840">
    <property type="component" value="Unplaced"/>
</dbReference>
<evidence type="ECO:0000256" key="1">
    <source>
        <dbReference type="ARBA" id="ARBA00004236"/>
    </source>
</evidence>
<sequence length="316" mass="35286">MLIIFYILLSVRVGRCTDDLFFETKSLVVGDYVTLKCPRRVAEYKETMYWIRIVSGSSAEFLGGTFTFDYNGVNRTPHITAKQEPGTFTLDISKVNLSDIGLYYCIKVRQLAMTFLKGTFLTIKELEPDVTDIFQMPPSDHVYQGDPVTMQCSLLSNTEKKTCSGNHSVFWFRAGTESQPSLIYAHGNTGDECNKSLEDPSQYKCDYSFSKNVSTADAGSYYCAVATCGQIIFGNGTKLNIKGKMSNVYQIIQNILLSAEYVCQISNVTTKTKSENSMVYSVATFTIKKSGKLVRRHEKAEEEATVYSDISASAVK</sequence>
<evidence type="ECO:0000256" key="3">
    <source>
        <dbReference type="ARBA" id="ARBA00022729"/>
    </source>
</evidence>
<dbReference type="InterPro" id="IPR007110">
    <property type="entry name" value="Ig-like_dom"/>
</dbReference>
<dbReference type="GO" id="GO:0002376">
    <property type="term" value="P:immune system process"/>
    <property type="evidence" value="ECO:0007669"/>
    <property type="project" value="UniProtKB-KW"/>
</dbReference>
<keyword evidence="4" id="KW-0391">Immunity</keyword>
<dbReference type="GO" id="GO:0005886">
    <property type="term" value="C:plasma membrane"/>
    <property type="evidence" value="ECO:0007669"/>
    <property type="project" value="UniProtKB-SubCell"/>
</dbReference>
<dbReference type="SMART" id="SM00409">
    <property type="entry name" value="IG"/>
    <property type="match status" value="2"/>
</dbReference>
<reference evidence="10" key="2">
    <citation type="submission" date="2025-09" db="UniProtKB">
        <authorList>
            <consortium name="Ensembl"/>
        </authorList>
    </citation>
    <scope>IDENTIFICATION</scope>
</reference>
<dbReference type="InterPro" id="IPR013783">
    <property type="entry name" value="Ig-like_fold"/>
</dbReference>
<feature type="signal peptide" evidence="8">
    <location>
        <begin position="1"/>
        <end position="16"/>
    </location>
</feature>
<evidence type="ECO:0000256" key="8">
    <source>
        <dbReference type="SAM" id="SignalP"/>
    </source>
</evidence>
<dbReference type="AlphaFoldDB" id="A0A3Q2VFB9"/>
<reference evidence="10" key="1">
    <citation type="submission" date="2025-08" db="UniProtKB">
        <authorList>
            <consortium name="Ensembl"/>
        </authorList>
    </citation>
    <scope>IDENTIFICATION</scope>
</reference>
<keyword evidence="3 8" id="KW-0732">Signal</keyword>
<dbReference type="SUPFAM" id="SSF48726">
    <property type="entry name" value="Immunoglobulin"/>
    <property type="match status" value="2"/>
</dbReference>
<evidence type="ECO:0000313" key="11">
    <source>
        <dbReference type="Proteomes" id="UP000264840"/>
    </source>
</evidence>
<evidence type="ECO:0000313" key="10">
    <source>
        <dbReference type="Ensembl" id="ENSHBUP00000010262.1"/>
    </source>
</evidence>
<evidence type="ECO:0000256" key="7">
    <source>
        <dbReference type="ARBA" id="ARBA00023180"/>
    </source>
</evidence>
<proteinExistence type="predicted"/>
<evidence type="ECO:0000256" key="4">
    <source>
        <dbReference type="ARBA" id="ARBA00022859"/>
    </source>
</evidence>
<dbReference type="PROSITE" id="PS50835">
    <property type="entry name" value="IG_LIKE"/>
    <property type="match status" value="1"/>
</dbReference>
<keyword evidence="2" id="KW-1003">Cell membrane</keyword>
<dbReference type="Ensembl" id="ENSHBUT00000031656.1">
    <property type="protein sequence ID" value="ENSHBUP00000010262.1"/>
    <property type="gene ID" value="ENSHBUG00000011801.1"/>
</dbReference>
<keyword evidence="7" id="KW-0325">Glycoprotein</keyword>
<dbReference type="Pfam" id="PF07686">
    <property type="entry name" value="V-set"/>
    <property type="match status" value="2"/>
</dbReference>
<dbReference type="STRING" id="8153.ENSHBUP00000010262"/>
<keyword evidence="5" id="KW-0472">Membrane</keyword>
<protein>
    <recommendedName>
        <fullName evidence="9">Ig-like domain-containing protein</fullName>
    </recommendedName>
</protein>
<accession>A0A3Q2VFB9</accession>
<dbReference type="Gene3D" id="2.60.40.10">
    <property type="entry name" value="Immunoglobulins"/>
    <property type="match status" value="2"/>
</dbReference>